<evidence type="ECO:0000313" key="2">
    <source>
        <dbReference type="EMBL" id="PJM79976.1"/>
    </source>
</evidence>
<proteinExistence type="predicted"/>
<protein>
    <submittedName>
        <fullName evidence="2">Uncharacterized protein</fullName>
    </submittedName>
</protein>
<name>A0A2M9HT27_9BIFI</name>
<accession>A0A2M9HT27</accession>
<dbReference type="Proteomes" id="UP000228755">
    <property type="component" value="Unassembled WGS sequence"/>
</dbReference>
<dbReference type="RefSeq" id="WP_100495746.1">
    <property type="nucleotide sequence ID" value="NZ_PGLQ01000001.1"/>
</dbReference>
<reference evidence="2 3" key="1">
    <citation type="submission" date="2017-11" db="EMBL/GenBank/DDBJ databases">
        <title>Draft genome sequences of strains TRE 1, TRE D, TRE H and TRI 7, isolated from tamarins, belonging to four potential novel Bifidobacterium species.</title>
        <authorList>
            <person name="Mattarelli P."/>
            <person name="Modesto M."/>
            <person name="Bonetti A."/>
            <person name="Puglisi E."/>
            <person name="Morelli L."/>
        </authorList>
    </citation>
    <scope>NUCLEOTIDE SEQUENCE [LARGE SCALE GENOMIC DNA]</scope>
    <source>
        <strain evidence="3">TRED</strain>
    </source>
</reference>
<dbReference type="EMBL" id="PGLQ01000001">
    <property type="protein sequence ID" value="PJM79976.1"/>
    <property type="molecule type" value="Genomic_DNA"/>
</dbReference>
<keyword evidence="3" id="KW-1185">Reference proteome</keyword>
<organism evidence="2 3">
    <name type="scientific">Bifidobacterium scaligerum</name>
    <dbReference type="NCBI Taxonomy" id="2052656"/>
    <lineage>
        <taxon>Bacteria</taxon>
        <taxon>Bacillati</taxon>
        <taxon>Actinomycetota</taxon>
        <taxon>Actinomycetes</taxon>
        <taxon>Bifidobacteriales</taxon>
        <taxon>Bifidobacteriaceae</taxon>
        <taxon>Bifidobacterium</taxon>
    </lineage>
</organism>
<feature type="region of interest" description="Disordered" evidence="1">
    <location>
        <begin position="66"/>
        <end position="102"/>
    </location>
</feature>
<evidence type="ECO:0000313" key="3">
    <source>
        <dbReference type="Proteomes" id="UP000228755"/>
    </source>
</evidence>
<feature type="compositionally biased region" description="Polar residues" evidence="1">
    <location>
        <begin position="88"/>
        <end position="97"/>
    </location>
</feature>
<comment type="caution">
    <text evidence="2">The sequence shown here is derived from an EMBL/GenBank/DDBJ whole genome shotgun (WGS) entry which is preliminary data.</text>
</comment>
<sequence>MDANDVQQITEGIEFGTQMFVSGAKSAKNIKTGIDTLKSLFSRSREKSGDLESEFEKLAAKVDKLESKFGDQTPTESFPVVEPMSDDQPPTGSADTTTESEERMRSQLLGVLECVEHVLKASAQLNAIQQESIAGMEQIVDVAARLNEIVETQSKIIKSFGKALESHEESIALLTHQG</sequence>
<dbReference type="AlphaFoldDB" id="A0A2M9HT27"/>
<evidence type="ECO:0000256" key="1">
    <source>
        <dbReference type="SAM" id="MobiDB-lite"/>
    </source>
</evidence>
<gene>
    <name evidence="2" type="ORF">CUU80_02245</name>
</gene>